<reference evidence="2 3" key="1">
    <citation type="submission" date="2019-07" db="EMBL/GenBank/DDBJ databases">
        <title>The pathways for chlorine oxyanion respiration interact through the shared metabolite chlorate.</title>
        <authorList>
            <person name="Barnum T.P."/>
            <person name="Cheng Y."/>
            <person name="Hill K.A."/>
            <person name="Lucas L.N."/>
            <person name="Carlson H.K."/>
            <person name="Coates J.D."/>
        </authorList>
    </citation>
    <scope>NUCLEOTIDE SEQUENCE [LARGE SCALE GENOMIC DNA]</scope>
    <source>
        <strain evidence="2 3">SFB-3</strain>
    </source>
</reference>
<keyword evidence="3" id="KW-1185">Reference proteome</keyword>
<gene>
    <name evidence="2" type="ORF">FHP91_04285</name>
</gene>
<feature type="compositionally biased region" description="Basic and acidic residues" evidence="1">
    <location>
        <begin position="183"/>
        <end position="193"/>
    </location>
</feature>
<dbReference type="OrthoDB" id="532520at2"/>
<dbReference type="Pfam" id="PF06037">
    <property type="entry name" value="DUF922"/>
    <property type="match status" value="1"/>
</dbReference>
<dbReference type="EMBL" id="VMNK01000003">
    <property type="protein sequence ID" value="TVO58885.1"/>
    <property type="molecule type" value="Genomic_DNA"/>
</dbReference>
<protein>
    <submittedName>
        <fullName evidence="2">DUF922 domain-containing protein</fullName>
    </submittedName>
</protein>
<name>A0A557R150_9RHOO</name>
<organism evidence="2 3">
    <name type="scientific">Denitromonas halophila</name>
    <dbReference type="NCBI Taxonomy" id="1629404"/>
    <lineage>
        <taxon>Bacteria</taxon>
        <taxon>Pseudomonadati</taxon>
        <taxon>Pseudomonadota</taxon>
        <taxon>Betaproteobacteria</taxon>
        <taxon>Rhodocyclales</taxon>
        <taxon>Zoogloeaceae</taxon>
        <taxon>Denitromonas</taxon>
    </lineage>
</organism>
<comment type="caution">
    <text evidence="2">The sequence shown here is derived from an EMBL/GenBank/DDBJ whole genome shotgun (WGS) entry which is preliminary data.</text>
</comment>
<sequence length="203" mass="22956">MHHHRGAPSLAIALRRHRRSLIALLCLLGCAPLLARTPARIDQRTYPVDLANATDLRRSLSAASPIREGGRVYHGYTRWFVRWRSVWRVDNGLCRMQRVSTEVDIEFTLPKATRLPHDHASQQRYTDYLKALRTHEQGHADVAMQAAQQIKRALMAVPPQPDCDQLSATANARGHAIIEQARANERAYDDRTGHGRTQGAFLD</sequence>
<evidence type="ECO:0000313" key="2">
    <source>
        <dbReference type="EMBL" id="TVO58885.1"/>
    </source>
</evidence>
<proteinExistence type="predicted"/>
<evidence type="ECO:0000256" key="1">
    <source>
        <dbReference type="SAM" id="MobiDB-lite"/>
    </source>
</evidence>
<dbReference type="Proteomes" id="UP000319502">
    <property type="component" value="Unassembled WGS sequence"/>
</dbReference>
<dbReference type="InterPro" id="IPR010321">
    <property type="entry name" value="DUF922"/>
</dbReference>
<dbReference type="AlphaFoldDB" id="A0A557R150"/>
<feature type="region of interest" description="Disordered" evidence="1">
    <location>
        <begin position="183"/>
        <end position="203"/>
    </location>
</feature>
<accession>A0A557R150</accession>
<evidence type="ECO:0000313" key="3">
    <source>
        <dbReference type="Proteomes" id="UP000319502"/>
    </source>
</evidence>